<evidence type="ECO:0000313" key="3">
    <source>
        <dbReference type="EMBL" id="RBP91356.1"/>
    </source>
</evidence>
<dbReference type="Pfam" id="PF00583">
    <property type="entry name" value="Acetyltransf_1"/>
    <property type="match status" value="1"/>
</dbReference>
<gene>
    <name evidence="3" type="ORF">DFO70_108138</name>
</gene>
<sequence length="180" mass="20089">MEITTVNGKTINVGVPEVCDKKLAAAELKMIKSDIKFVPILKDHETAAKELILNGFQERFGFIDHSLNPDLNCLTETYNGEGTLFLAGLIENELVCTGAITNEGNGECRLQRMSVKKEFRGQGIASMMVRQLEDRAKAAGYRKVVLETNIAWDSAVNLYKRCGYKAYKLEDAMIHLSKEI</sequence>
<proteinExistence type="predicted"/>
<accession>A0A366JRZ2</accession>
<reference evidence="3 4" key="1">
    <citation type="submission" date="2018-06" db="EMBL/GenBank/DDBJ databases">
        <title>Freshwater and sediment microbial communities from various areas in North America, analyzing microbe dynamics in response to fracking.</title>
        <authorList>
            <person name="Lamendella R."/>
        </authorList>
    </citation>
    <scope>NUCLEOTIDE SEQUENCE [LARGE SCALE GENOMIC DNA]</scope>
    <source>
        <strain evidence="3 4">14_TX</strain>
    </source>
</reference>
<protein>
    <submittedName>
        <fullName evidence="3">Ribosomal protein S18 acetylase RimI-like enzyme</fullName>
    </submittedName>
</protein>
<evidence type="ECO:0000313" key="4">
    <source>
        <dbReference type="Proteomes" id="UP000252731"/>
    </source>
</evidence>
<evidence type="ECO:0000259" key="2">
    <source>
        <dbReference type="PROSITE" id="PS51186"/>
    </source>
</evidence>
<dbReference type="PANTHER" id="PTHR13947">
    <property type="entry name" value="GNAT FAMILY N-ACETYLTRANSFERASE"/>
    <property type="match status" value="1"/>
</dbReference>
<dbReference type="Gene3D" id="3.40.630.30">
    <property type="match status" value="1"/>
</dbReference>
<dbReference type="InterPro" id="IPR050769">
    <property type="entry name" value="NAT_camello-type"/>
</dbReference>
<dbReference type="InterPro" id="IPR000182">
    <property type="entry name" value="GNAT_dom"/>
</dbReference>
<evidence type="ECO:0000256" key="1">
    <source>
        <dbReference type="ARBA" id="ARBA00022679"/>
    </source>
</evidence>
<dbReference type="GO" id="GO:0005840">
    <property type="term" value="C:ribosome"/>
    <property type="evidence" value="ECO:0007669"/>
    <property type="project" value="UniProtKB-KW"/>
</dbReference>
<dbReference type="EMBL" id="QNSF01000008">
    <property type="protein sequence ID" value="RBP91356.1"/>
    <property type="molecule type" value="Genomic_DNA"/>
</dbReference>
<organism evidence="3 4">
    <name type="scientific">Cytobacillus firmus</name>
    <name type="common">Bacillus firmus</name>
    <dbReference type="NCBI Taxonomy" id="1399"/>
    <lineage>
        <taxon>Bacteria</taxon>
        <taxon>Bacillati</taxon>
        <taxon>Bacillota</taxon>
        <taxon>Bacilli</taxon>
        <taxon>Bacillales</taxon>
        <taxon>Bacillaceae</taxon>
        <taxon>Cytobacillus</taxon>
    </lineage>
</organism>
<keyword evidence="1" id="KW-0808">Transferase</keyword>
<dbReference type="InterPro" id="IPR016181">
    <property type="entry name" value="Acyl_CoA_acyltransferase"/>
</dbReference>
<dbReference type="AlphaFoldDB" id="A0A366JRZ2"/>
<keyword evidence="3" id="KW-0689">Ribosomal protein</keyword>
<keyword evidence="4" id="KW-1185">Reference proteome</keyword>
<feature type="domain" description="N-acetyltransferase" evidence="2">
    <location>
        <begin position="39"/>
        <end position="180"/>
    </location>
</feature>
<dbReference type="OrthoDB" id="2665328at2"/>
<dbReference type="GO" id="GO:0008080">
    <property type="term" value="F:N-acetyltransferase activity"/>
    <property type="evidence" value="ECO:0007669"/>
    <property type="project" value="InterPro"/>
</dbReference>
<dbReference type="SUPFAM" id="SSF55729">
    <property type="entry name" value="Acyl-CoA N-acyltransferases (Nat)"/>
    <property type="match status" value="1"/>
</dbReference>
<dbReference type="PROSITE" id="PS51186">
    <property type="entry name" value="GNAT"/>
    <property type="match status" value="1"/>
</dbReference>
<comment type="caution">
    <text evidence="3">The sequence shown here is derived from an EMBL/GenBank/DDBJ whole genome shotgun (WGS) entry which is preliminary data.</text>
</comment>
<name>A0A366JRZ2_CYTFI</name>
<dbReference type="Proteomes" id="UP000252731">
    <property type="component" value="Unassembled WGS sequence"/>
</dbReference>
<dbReference type="PANTHER" id="PTHR13947:SF37">
    <property type="entry name" value="LD18367P"/>
    <property type="match status" value="1"/>
</dbReference>
<dbReference type="CDD" id="cd04301">
    <property type="entry name" value="NAT_SF"/>
    <property type="match status" value="1"/>
</dbReference>
<dbReference type="RefSeq" id="WP_113883678.1">
    <property type="nucleotide sequence ID" value="NZ_QNSF01000008.1"/>
</dbReference>
<keyword evidence="3" id="KW-0687">Ribonucleoprotein</keyword>